<organism evidence="15 16">
    <name type="scientific">Lutibaculum baratangense AMV1</name>
    <dbReference type="NCBI Taxonomy" id="631454"/>
    <lineage>
        <taxon>Bacteria</taxon>
        <taxon>Pseudomonadati</taxon>
        <taxon>Pseudomonadota</taxon>
        <taxon>Alphaproteobacteria</taxon>
        <taxon>Hyphomicrobiales</taxon>
        <taxon>Tepidamorphaceae</taxon>
        <taxon>Lutibaculum</taxon>
    </lineage>
</organism>
<dbReference type="OrthoDB" id="5372616at2"/>
<gene>
    <name evidence="15" type="ORF">N177_2646</name>
</gene>
<evidence type="ECO:0000256" key="9">
    <source>
        <dbReference type="ARBA" id="ARBA00023004"/>
    </source>
</evidence>
<evidence type="ECO:0000256" key="7">
    <source>
        <dbReference type="ARBA" id="ARBA00022898"/>
    </source>
</evidence>
<keyword evidence="9" id="KW-0408">Iron</keyword>
<evidence type="ECO:0000256" key="5">
    <source>
        <dbReference type="ARBA" id="ARBA00022679"/>
    </source>
</evidence>
<dbReference type="InterPro" id="IPR005115">
    <property type="entry name" value="Gly_transporter"/>
</dbReference>
<protein>
    <recommendedName>
        <fullName evidence="10">Thiamine pyrimidine synthase</fullName>
    </recommendedName>
</protein>
<comment type="catalytic activity">
    <reaction evidence="11">
        <text>N(6)-(pyridoxal phosphate)-L-lysyl-[4-amino-5-hydroxymethyl-2-methylpyrimidine phosphate synthase] + L-histidyl-[4-amino-5-hydroxymethyl-2-methylpyrimidine phosphate synthase] + 2 Fe(3+) + 4 H2O = L-lysyl-[4-amino-5-hydroxymethyl-2-methylpyrimidine phosphate synthase] + (2S)-2-amino-5-hydroxy-4-oxopentanoyl-[4-amino-5-hydroxymethyl-2-methylpyrimidine phosphate synthase] + 4-amino-2-methyl-5-(phosphooxymethyl)pyrimidine + 3-oxopropanoate + 2 Fe(2+) + 2 H(+)</text>
        <dbReference type="Rhea" id="RHEA:65756"/>
        <dbReference type="Rhea" id="RHEA-COMP:16892"/>
        <dbReference type="Rhea" id="RHEA-COMP:16893"/>
        <dbReference type="Rhea" id="RHEA-COMP:16894"/>
        <dbReference type="Rhea" id="RHEA-COMP:16895"/>
        <dbReference type="ChEBI" id="CHEBI:15377"/>
        <dbReference type="ChEBI" id="CHEBI:15378"/>
        <dbReference type="ChEBI" id="CHEBI:29033"/>
        <dbReference type="ChEBI" id="CHEBI:29034"/>
        <dbReference type="ChEBI" id="CHEBI:29969"/>
        <dbReference type="ChEBI" id="CHEBI:29979"/>
        <dbReference type="ChEBI" id="CHEBI:33190"/>
        <dbReference type="ChEBI" id="CHEBI:58354"/>
        <dbReference type="ChEBI" id="CHEBI:143915"/>
        <dbReference type="ChEBI" id="CHEBI:157692"/>
    </reaction>
    <physiologicalReaction direction="left-to-right" evidence="11">
        <dbReference type="Rhea" id="RHEA:65757"/>
    </physiologicalReaction>
</comment>
<evidence type="ECO:0000256" key="11">
    <source>
        <dbReference type="ARBA" id="ARBA00048179"/>
    </source>
</evidence>
<evidence type="ECO:0000259" key="13">
    <source>
        <dbReference type="Pfam" id="PF03458"/>
    </source>
</evidence>
<keyword evidence="7" id="KW-0663">Pyridoxal phosphate</keyword>
<evidence type="ECO:0000259" key="14">
    <source>
        <dbReference type="Pfam" id="PF09084"/>
    </source>
</evidence>
<dbReference type="GO" id="GO:0016740">
    <property type="term" value="F:transferase activity"/>
    <property type="evidence" value="ECO:0007669"/>
    <property type="project" value="UniProtKB-KW"/>
</dbReference>
<comment type="function">
    <text evidence="1">Responsible for the formation of the pyrimidine heterocycle in the thiamine biosynthesis pathway. Catalyzes the formation of hydroxymethylpyrimidine phosphate (HMP-P) from histidine and pyridoxal phosphate (PLP). The protein uses PLP and the active site histidine to form HMP-P, generating an inactive enzyme. The enzyme can only undergo a single turnover, which suggests it is a suicide enzyme.</text>
</comment>
<feature type="transmembrane region" description="Helical" evidence="12">
    <location>
        <begin position="537"/>
        <end position="561"/>
    </location>
</feature>
<feature type="transmembrane region" description="Helical" evidence="12">
    <location>
        <begin position="353"/>
        <end position="372"/>
    </location>
</feature>
<sequence>MPHRYALKLLGLALGLLVFFGLAPGHAETVRVQLLWHHQAQFAGIYVAQAKGFYEREGLDVETIEGMLGFNALQSVASGRADVALSWLPAAIDARRRGWNVVNIGQILRTGGTSIVCRRDAGIAEPRDVAGKRLGVWYIGDELSVQAWLESLGLSMGDVSIGVQSENGADLVSGEADCVTAMAYNEYWSILAAGLSPSELMVVRLADHGLGILEDGLYVLEEALADPERRDRLARFLKATAEGWAYAGRNVDEAMFITMAEAPGLDPVHQRRMLETILRMIGGPGETALMDIGDFETSVDIIAGRPDEAFVVRQAAVNAWTHRLRYESGLEGESLLTLSRATRHYLAETLNSGWFYALTVIGAVVFGFAGFMRAQQRNYDLWGAFVLTLLPAGGGGTIRDLLVGGDRYPPFIIQDPVHMYIVLATFLAGVASAAVIPERMISTRRFDRTMKFLDTLGFAAFCIVGAKVALMAGLTWIWIPICCALTCAGGGMLSDVIMGREPRTFQGEPYEEVAIMGGIFLLLALQVADAFEQQPGIATAAVVTTLVLVFCARGAVIVLGLRSHRFGQRRAVEA</sequence>
<dbReference type="GO" id="GO:0046872">
    <property type="term" value="F:metal ion binding"/>
    <property type="evidence" value="ECO:0007669"/>
    <property type="project" value="UniProtKB-KW"/>
</dbReference>
<evidence type="ECO:0000256" key="3">
    <source>
        <dbReference type="ARBA" id="ARBA00009406"/>
    </source>
</evidence>
<comment type="similarity">
    <text evidence="3">Belongs to the NMT1/THI5 family.</text>
</comment>
<feature type="transmembrane region" description="Helical" evidence="12">
    <location>
        <begin position="418"/>
        <end position="437"/>
    </location>
</feature>
<dbReference type="EMBL" id="AWXZ01000035">
    <property type="protein sequence ID" value="ESR24197.1"/>
    <property type="molecule type" value="Genomic_DNA"/>
</dbReference>
<dbReference type="InterPro" id="IPR027939">
    <property type="entry name" value="NMT1/THI5"/>
</dbReference>
<keyword evidence="12" id="KW-0472">Membrane</keyword>
<feature type="transmembrane region" description="Helical" evidence="12">
    <location>
        <begin position="449"/>
        <end position="470"/>
    </location>
</feature>
<evidence type="ECO:0000256" key="1">
    <source>
        <dbReference type="ARBA" id="ARBA00003469"/>
    </source>
</evidence>
<dbReference type="eggNOG" id="COG0715">
    <property type="taxonomic scope" value="Bacteria"/>
</dbReference>
<feature type="domain" description="Glycine transporter" evidence="13">
    <location>
        <begin position="452"/>
        <end position="523"/>
    </location>
</feature>
<dbReference type="InterPro" id="IPR015168">
    <property type="entry name" value="SsuA/THI5"/>
</dbReference>
<keyword evidence="5" id="KW-0808">Transferase</keyword>
<reference evidence="15 16" key="1">
    <citation type="journal article" date="2014" name="Genome Announc.">
        <title>Draft Genome Sequence of Lutibaculum baratangense Strain AMV1T, Isolated from a Mud Volcano in Andamans, India.</title>
        <authorList>
            <person name="Singh A."/>
            <person name="Sreenivas A."/>
            <person name="Sathyanarayana Reddy G."/>
            <person name="Pinnaka A.K."/>
            <person name="Shivaji S."/>
        </authorList>
    </citation>
    <scope>NUCLEOTIDE SEQUENCE [LARGE SCALE GENOMIC DNA]</scope>
    <source>
        <strain evidence="15 16">AMV1</strain>
    </source>
</reference>
<evidence type="ECO:0000313" key="15">
    <source>
        <dbReference type="EMBL" id="ESR24197.1"/>
    </source>
</evidence>
<comment type="pathway">
    <text evidence="2">Cofactor biosynthesis; thiamine diphosphate biosynthesis.</text>
</comment>
<feature type="domain" description="SsuA/THI5-like" evidence="14">
    <location>
        <begin position="40"/>
        <end position="254"/>
    </location>
</feature>
<accession>V4QWQ3</accession>
<evidence type="ECO:0000256" key="2">
    <source>
        <dbReference type="ARBA" id="ARBA00004948"/>
    </source>
</evidence>
<keyword evidence="12" id="KW-0812">Transmembrane</keyword>
<keyword evidence="6" id="KW-0479">Metal-binding</keyword>
<evidence type="ECO:0000256" key="4">
    <source>
        <dbReference type="ARBA" id="ARBA00011738"/>
    </source>
</evidence>
<dbReference type="SUPFAM" id="SSF53850">
    <property type="entry name" value="Periplasmic binding protein-like II"/>
    <property type="match status" value="1"/>
</dbReference>
<dbReference type="Pfam" id="PF03458">
    <property type="entry name" value="Gly_transporter"/>
    <property type="match status" value="2"/>
</dbReference>
<dbReference type="eggNOG" id="COG2860">
    <property type="taxonomic scope" value="Bacteria"/>
</dbReference>
<evidence type="ECO:0000313" key="16">
    <source>
        <dbReference type="Proteomes" id="UP000017819"/>
    </source>
</evidence>
<comment type="caution">
    <text evidence="15">The sequence shown here is derived from an EMBL/GenBank/DDBJ whole genome shotgun (WGS) entry which is preliminary data.</text>
</comment>
<dbReference type="AlphaFoldDB" id="V4QWQ3"/>
<dbReference type="Pfam" id="PF09084">
    <property type="entry name" value="NMT1"/>
    <property type="match status" value="1"/>
</dbReference>
<keyword evidence="12" id="KW-1133">Transmembrane helix</keyword>
<dbReference type="PANTHER" id="PTHR31528">
    <property type="entry name" value="4-AMINO-5-HYDROXYMETHYL-2-METHYLPYRIMIDINE PHOSPHATE SYNTHASE THI11-RELATED"/>
    <property type="match status" value="1"/>
</dbReference>
<name>V4QWQ3_9HYPH</name>
<comment type="subunit">
    <text evidence="4">Homodimer.</text>
</comment>
<feature type="domain" description="Glycine transporter" evidence="13">
    <location>
        <begin position="357"/>
        <end position="429"/>
    </location>
</feature>
<feature type="transmembrane region" description="Helical" evidence="12">
    <location>
        <begin position="379"/>
        <end position="398"/>
    </location>
</feature>
<keyword evidence="8" id="KW-0784">Thiamine biosynthesis</keyword>
<dbReference type="Gene3D" id="3.40.190.10">
    <property type="entry name" value="Periplasmic binding protein-like II"/>
    <property type="match status" value="2"/>
</dbReference>
<evidence type="ECO:0000256" key="12">
    <source>
        <dbReference type="SAM" id="Phobius"/>
    </source>
</evidence>
<evidence type="ECO:0000256" key="10">
    <source>
        <dbReference type="ARBA" id="ARBA00033171"/>
    </source>
</evidence>
<proteinExistence type="inferred from homology"/>
<evidence type="ECO:0000256" key="6">
    <source>
        <dbReference type="ARBA" id="ARBA00022723"/>
    </source>
</evidence>
<keyword evidence="16" id="KW-1185">Reference proteome</keyword>
<dbReference type="GO" id="GO:0009228">
    <property type="term" value="P:thiamine biosynthetic process"/>
    <property type="evidence" value="ECO:0007669"/>
    <property type="project" value="UniProtKB-KW"/>
</dbReference>
<dbReference type="STRING" id="631454.N177_2646"/>
<dbReference type="RefSeq" id="WP_023432775.1">
    <property type="nucleotide sequence ID" value="NZ_AWXZ01000035.1"/>
</dbReference>
<evidence type="ECO:0000256" key="8">
    <source>
        <dbReference type="ARBA" id="ARBA00022977"/>
    </source>
</evidence>
<dbReference type="PANTHER" id="PTHR31528:SF1">
    <property type="entry name" value="4-AMINO-5-HYDROXYMETHYL-2-METHYLPYRIMIDINE PHOSPHATE SYNTHASE THI11-RELATED"/>
    <property type="match status" value="1"/>
</dbReference>
<dbReference type="Proteomes" id="UP000017819">
    <property type="component" value="Unassembled WGS sequence"/>
</dbReference>